<evidence type="ECO:0000256" key="3">
    <source>
        <dbReference type="ARBA" id="ARBA00022722"/>
    </source>
</evidence>
<keyword evidence="1 5" id="KW-0963">Cytoplasm</keyword>
<dbReference type="GO" id="GO:0004518">
    <property type="term" value="F:nuclease activity"/>
    <property type="evidence" value="ECO:0007669"/>
    <property type="project" value="UniProtKB-KW"/>
</dbReference>
<evidence type="ECO:0000313" key="8">
    <source>
        <dbReference type="Proteomes" id="UP000515240"/>
    </source>
</evidence>
<dbReference type="CDD" id="cd16964">
    <property type="entry name" value="YqgF"/>
    <property type="match status" value="1"/>
</dbReference>
<feature type="domain" description="YqgF/RNase H-like" evidence="6">
    <location>
        <begin position="17"/>
        <end position="116"/>
    </location>
</feature>
<dbReference type="Gene3D" id="3.30.420.140">
    <property type="entry name" value="YqgF/RNase H-like domain"/>
    <property type="match status" value="1"/>
</dbReference>
<dbReference type="RefSeq" id="WP_182327000.1">
    <property type="nucleotide sequence ID" value="NZ_CP058554.1"/>
</dbReference>
<protein>
    <recommendedName>
        <fullName evidence="5">Putative pre-16S rRNA nuclease</fullName>
        <ecNumber evidence="5">3.1.-.-</ecNumber>
    </recommendedName>
</protein>
<keyword evidence="2 5" id="KW-0690">Ribosome biogenesis</keyword>
<evidence type="ECO:0000313" key="7">
    <source>
        <dbReference type="EMBL" id="QMV72584.1"/>
    </source>
</evidence>
<dbReference type="EC" id="3.1.-.-" evidence="5"/>
<dbReference type="Pfam" id="PF03652">
    <property type="entry name" value="RuvX"/>
    <property type="match status" value="1"/>
</dbReference>
<dbReference type="GO" id="GO:0016788">
    <property type="term" value="F:hydrolase activity, acting on ester bonds"/>
    <property type="evidence" value="ECO:0007669"/>
    <property type="project" value="UniProtKB-UniRule"/>
</dbReference>
<evidence type="ECO:0000259" key="6">
    <source>
        <dbReference type="SMART" id="SM00732"/>
    </source>
</evidence>
<dbReference type="GO" id="GO:0005829">
    <property type="term" value="C:cytosol"/>
    <property type="evidence" value="ECO:0007669"/>
    <property type="project" value="TreeGrafter"/>
</dbReference>
<dbReference type="EMBL" id="CP058554">
    <property type="protein sequence ID" value="QMV72584.1"/>
    <property type="molecule type" value="Genomic_DNA"/>
</dbReference>
<evidence type="ECO:0000256" key="1">
    <source>
        <dbReference type="ARBA" id="ARBA00022490"/>
    </source>
</evidence>
<dbReference type="KEGG" id="cpis:HS961_06880"/>
<dbReference type="AlphaFoldDB" id="A0A7G5EF09"/>
<comment type="function">
    <text evidence="5">Could be a nuclease involved in processing of the 5'-end of pre-16S rRNA.</text>
</comment>
<dbReference type="InterPro" id="IPR006641">
    <property type="entry name" value="YqgF/RNaseH-like_dom"/>
</dbReference>
<keyword evidence="4 5" id="KW-0378">Hydrolase</keyword>
<dbReference type="HAMAP" id="MF_00651">
    <property type="entry name" value="Nuclease_YqgF"/>
    <property type="match status" value="1"/>
</dbReference>
<dbReference type="NCBIfam" id="TIGR00250">
    <property type="entry name" value="RNAse_H_YqgF"/>
    <property type="match status" value="1"/>
</dbReference>
<comment type="subcellular location">
    <subcellularLocation>
        <location evidence="5">Cytoplasm</location>
    </subcellularLocation>
</comment>
<dbReference type="InterPro" id="IPR037027">
    <property type="entry name" value="YqgF/RNaseH-like_dom_sf"/>
</dbReference>
<evidence type="ECO:0000256" key="5">
    <source>
        <dbReference type="HAMAP-Rule" id="MF_00651"/>
    </source>
</evidence>
<dbReference type="PANTHER" id="PTHR33317:SF4">
    <property type="entry name" value="POLYNUCLEOTIDYL TRANSFERASE, RIBONUCLEASE H-LIKE SUPERFAMILY PROTEIN"/>
    <property type="match status" value="1"/>
</dbReference>
<reference evidence="7 8" key="1">
    <citation type="journal article" date="2020" name="G3 (Bethesda)">
        <title>CeMbio - The Caenorhabditis elegans Microbiome Resource.</title>
        <authorList>
            <person name="Dirksen P."/>
            <person name="Assie A."/>
            <person name="Zimmermann J."/>
            <person name="Zhang F."/>
            <person name="Tietje A.M."/>
            <person name="Marsh S.A."/>
            <person name="Felix M.A."/>
            <person name="Shapira M."/>
            <person name="Kaleta C."/>
            <person name="Schulenburg H."/>
            <person name="Samuel B."/>
        </authorList>
    </citation>
    <scope>NUCLEOTIDE SEQUENCE [LARGE SCALE GENOMIC DNA]</scope>
    <source>
        <strain evidence="7 8">BIGb0172</strain>
    </source>
</reference>
<proteinExistence type="inferred from homology"/>
<sequence>MTDAATKPLLDQARSMQSFIAFDFGMKRTGAAFGTRMLGTARPLPTIHAEGKARFTPMESLVSQWQPDALVVGIPYHPDGAAHENTTLALRFARQLRGRFGLLVFEVDERYSTTEALANGARDADAASACIILEQFMRSLDVPDLDAAT</sequence>
<evidence type="ECO:0000256" key="2">
    <source>
        <dbReference type="ARBA" id="ARBA00022517"/>
    </source>
</evidence>
<dbReference type="SMART" id="SM00732">
    <property type="entry name" value="YqgFc"/>
    <property type="match status" value="1"/>
</dbReference>
<organism evidence="7 8">
    <name type="scientific">Comamonas piscis</name>
    <dbReference type="NCBI Taxonomy" id="1562974"/>
    <lineage>
        <taxon>Bacteria</taxon>
        <taxon>Pseudomonadati</taxon>
        <taxon>Pseudomonadota</taxon>
        <taxon>Betaproteobacteria</taxon>
        <taxon>Burkholderiales</taxon>
        <taxon>Comamonadaceae</taxon>
        <taxon>Comamonas</taxon>
    </lineage>
</organism>
<dbReference type="PANTHER" id="PTHR33317">
    <property type="entry name" value="POLYNUCLEOTIDYL TRANSFERASE, RIBONUCLEASE H-LIKE SUPERFAMILY PROTEIN"/>
    <property type="match status" value="1"/>
</dbReference>
<dbReference type="InterPro" id="IPR005227">
    <property type="entry name" value="YqgF"/>
</dbReference>
<dbReference type="InterPro" id="IPR012337">
    <property type="entry name" value="RNaseH-like_sf"/>
</dbReference>
<name>A0A7G5EF09_9BURK</name>
<accession>A0A7G5EF09</accession>
<comment type="similarity">
    <text evidence="5">Belongs to the YqgF HJR family.</text>
</comment>
<keyword evidence="3 5" id="KW-0540">Nuclease</keyword>
<dbReference type="GO" id="GO:0000967">
    <property type="term" value="P:rRNA 5'-end processing"/>
    <property type="evidence" value="ECO:0007669"/>
    <property type="project" value="UniProtKB-UniRule"/>
</dbReference>
<dbReference type="SUPFAM" id="SSF53098">
    <property type="entry name" value="Ribonuclease H-like"/>
    <property type="match status" value="1"/>
</dbReference>
<evidence type="ECO:0000256" key="4">
    <source>
        <dbReference type="ARBA" id="ARBA00022801"/>
    </source>
</evidence>
<keyword evidence="8" id="KW-1185">Reference proteome</keyword>
<dbReference type="Proteomes" id="UP000515240">
    <property type="component" value="Chromosome"/>
</dbReference>
<gene>
    <name evidence="7" type="primary">ruvX</name>
    <name evidence="7" type="ORF">HS961_06880</name>
</gene>